<sequence length="146" mass="16721">MELKSDPSNYILNYDDSDEDDDDEDDDDSSLDDDDSTDQDFDDEAEDDIIEPIIGNEQLNLINVMKESIKHPERFREKILHDATEKMPLCEKYGAIEGVIGRGSYGVVSITGKCDPKDKKKKSFFAVKQLKKRPGESLNHFIYPVW</sequence>
<dbReference type="Proteomes" id="UP001165064">
    <property type="component" value="Unassembled WGS sequence"/>
</dbReference>
<reference evidence="1" key="1">
    <citation type="submission" date="2023-04" db="EMBL/GenBank/DDBJ databases">
        <title>Ambrosiozyma monospora NBRC 10751.</title>
        <authorList>
            <person name="Ichikawa N."/>
            <person name="Sato H."/>
            <person name="Tonouchi N."/>
        </authorList>
    </citation>
    <scope>NUCLEOTIDE SEQUENCE</scope>
    <source>
        <strain evidence="1">NBRC 10751</strain>
    </source>
</reference>
<dbReference type="EMBL" id="BSXS01011125">
    <property type="protein sequence ID" value="GME99742.1"/>
    <property type="molecule type" value="Genomic_DNA"/>
</dbReference>
<protein>
    <submittedName>
        <fullName evidence="1">Unnamed protein product</fullName>
    </submittedName>
</protein>
<comment type="caution">
    <text evidence="1">The sequence shown here is derived from an EMBL/GenBank/DDBJ whole genome shotgun (WGS) entry which is preliminary data.</text>
</comment>
<keyword evidence="2" id="KW-1185">Reference proteome</keyword>
<proteinExistence type="predicted"/>
<organism evidence="1 2">
    <name type="scientific">Ambrosiozyma monospora</name>
    <name type="common">Yeast</name>
    <name type="synonym">Endomycopsis monosporus</name>
    <dbReference type="NCBI Taxonomy" id="43982"/>
    <lineage>
        <taxon>Eukaryota</taxon>
        <taxon>Fungi</taxon>
        <taxon>Dikarya</taxon>
        <taxon>Ascomycota</taxon>
        <taxon>Saccharomycotina</taxon>
        <taxon>Pichiomycetes</taxon>
        <taxon>Pichiales</taxon>
        <taxon>Pichiaceae</taxon>
        <taxon>Ambrosiozyma</taxon>
    </lineage>
</organism>
<evidence type="ECO:0000313" key="2">
    <source>
        <dbReference type="Proteomes" id="UP001165064"/>
    </source>
</evidence>
<name>A0ACB5U1A3_AMBMO</name>
<evidence type="ECO:0000313" key="1">
    <source>
        <dbReference type="EMBL" id="GME99742.1"/>
    </source>
</evidence>
<accession>A0ACB5U1A3</accession>
<gene>
    <name evidence="1" type="ORF">Amon02_001081300</name>
</gene>